<sequence>METSPTRDLPKEFLSDLERKFFWWEPVGPQPRSDIRILAQAMSMAGFEEVRQLEQMVGYDRLAETMLQAQPGWIDERSWEFWRGRLMRATGRRIPDAAPVRSFDAGSV</sequence>
<evidence type="ECO:0000313" key="2">
    <source>
        <dbReference type="Proteomes" id="UP000092839"/>
    </source>
</evidence>
<dbReference type="RefSeq" id="WP_065731170.1">
    <property type="nucleotide sequence ID" value="NZ_CP016428.1"/>
</dbReference>
<keyword evidence="2" id="KW-1185">Reference proteome</keyword>
<dbReference type="EMBL" id="CP016428">
    <property type="protein sequence ID" value="ANW04007.1"/>
    <property type="molecule type" value="Genomic_DNA"/>
</dbReference>
<dbReference type="AlphaFoldDB" id="A0A1B1UMM1"/>
<reference evidence="1 2" key="1">
    <citation type="submission" date="2016-07" db="EMBL/GenBank/DDBJ databases">
        <title>Complete genome sequence of Bradyrhizobium icense LMTR 13T, a potential inoculant strain isolated from lima bean (Phaseolus lunatus) in Peru.</title>
        <authorList>
            <person name="Ormeno-Orrillo E."/>
            <person name="Duran D."/>
            <person name="Rogel M.A."/>
            <person name="Rey L."/>
            <person name="Imperial J."/>
            <person name="Ruiz-Argueso T."/>
            <person name="Martinez-Romero E."/>
        </authorList>
    </citation>
    <scope>NUCLEOTIDE SEQUENCE [LARGE SCALE GENOMIC DNA]</scope>
    <source>
        <strain evidence="1 2">LMTR 13</strain>
    </source>
</reference>
<dbReference type="Proteomes" id="UP000092839">
    <property type="component" value="Chromosome"/>
</dbReference>
<accession>A0A1B1UMM1</accession>
<evidence type="ECO:0000313" key="1">
    <source>
        <dbReference type="EMBL" id="ANW04007.1"/>
    </source>
</evidence>
<name>A0A1B1UMM1_9BRAD</name>
<gene>
    <name evidence="1" type="ORF">LMTR13_31550</name>
</gene>
<dbReference type="KEGG" id="bic:LMTR13_31550"/>
<dbReference type="STRING" id="1274631.LMTR13_31550"/>
<protein>
    <submittedName>
        <fullName evidence="1">Uncharacterized protein</fullName>
    </submittedName>
</protein>
<organism evidence="1 2">
    <name type="scientific">Bradyrhizobium icense</name>
    <dbReference type="NCBI Taxonomy" id="1274631"/>
    <lineage>
        <taxon>Bacteria</taxon>
        <taxon>Pseudomonadati</taxon>
        <taxon>Pseudomonadota</taxon>
        <taxon>Alphaproteobacteria</taxon>
        <taxon>Hyphomicrobiales</taxon>
        <taxon>Nitrobacteraceae</taxon>
        <taxon>Bradyrhizobium</taxon>
    </lineage>
</organism>
<proteinExistence type="predicted"/>
<dbReference type="OrthoDB" id="8232991at2"/>